<dbReference type="InterPro" id="IPR027417">
    <property type="entry name" value="P-loop_NTPase"/>
</dbReference>
<dbReference type="GO" id="GO:0003677">
    <property type="term" value="F:DNA binding"/>
    <property type="evidence" value="ECO:0007669"/>
    <property type="project" value="UniProtKB-UniRule"/>
</dbReference>
<dbReference type="CDD" id="cd17933">
    <property type="entry name" value="DEXSc_RecD-like"/>
    <property type="match status" value="1"/>
</dbReference>
<gene>
    <name evidence="3 5" type="primary">recD</name>
    <name evidence="5" type="ORF">NCTC10717_00110</name>
</gene>
<evidence type="ECO:0000313" key="5">
    <source>
        <dbReference type="EMBL" id="SUO91338.1"/>
    </source>
</evidence>
<dbReference type="CDD" id="cd18809">
    <property type="entry name" value="SF1_C_RecD"/>
    <property type="match status" value="1"/>
</dbReference>
<comment type="catalytic activity">
    <reaction evidence="3">
        <text>ATP + H2O = ADP + phosphate + H(+)</text>
        <dbReference type="Rhea" id="RHEA:13065"/>
        <dbReference type="ChEBI" id="CHEBI:15377"/>
        <dbReference type="ChEBI" id="CHEBI:15378"/>
        <dbReference type="ChEBI" id="CHEBI:30616"/>
        <dbReference type="ChEBI" id="CHEBI:43474"/>
        <dbReference type="ChEBI" id="CHEBI:456216"/>
        <dbReference type="EC" id="5.6.2.3"/>
    </reaction>
</comment>
<comment type="subunit">
    <text evidence="3">Heterotrimer of RecB, RecC and RecD. All subunits contribute to DNA-binding.</text>
</comment>
<reference evidence="5 6" key="1">
    <citation type="submission" date="2018-06" db="EMBL/GenBank/DDBJ databases">
        <authorList>
            <consortium name="Pathogen Informatics"/>
            <person name="Doyle S."/>
        </authorList>
    </citation>
    <scope>NUCLEOTIDE SEQUENCE [LARGE SCALE GENOMIC DNA]</scope>
    <source>
        <strain evidence="5 6">NCTC10717</strain>
    </source>
</reference>
<dbReference type="GO" id="GO:0017116">
    <property type="term" value="F:single-stranded DNA helicase activity"/>
    <property type="evidence" value="ECO:0007669"/>
    <property type="project" value="TreeGrafter"/>
</dbReference>
<dbReference type="SUPFAM" id="SSF52540">
    <property type="entry name" value="P-loop containing nucleoside triphosphate hydrolases"/>
    <property type="match status" value="1"/>
</dbReference>
<dbReference type="GO" id="GO:0005524">
    <property type="term" value="F:ATP binding"/>
    <property type="evidence" value="ECO:0007669"/>
    <property type="project" value="UniProtKB-UniRule"/>
</dbReference>
<dbReference type="HAMAP" id="MF_01487">
    <property type="entry name" value="RecD"/>
    <property type="match status" value="1"/>
</dbReference>
<dbReference type="PANTHER" id="PTHR43788:SF6">
    <property type="entry name" value="DNA HELICASE B"/>
    <property type="match status" value="1"/>
</dbReference>
<dbReference type="Pfam" id="PF13538">
    <property type="entry name" value="UvrD_C_2"/>
    <property type="match status" value="1"/>
</dbReference>
<keyword evidence="1 3" id="KW-0547">Nucleotide-binding</keyword>
<dbReference type="EMBL" id="UHIA01000003">
    <property type="protein sequence ID" value="SUO91338.1"/>
    <property type="molecule type" value="Genomic_DNA"/>
</dbReference>
<dbReference type="GO" id="GO:0008854">
    <property type="term" value="F:exodeoxyribonuclease V activity"/>
    <property type="evidence" value="ECO:0007669"/>
    <property type="project" value="InterPro"/>
</dbReference>
<organism evidence="5 6">
    <name type="scientific">Suttonella indologenes</name>
    <dbReference type="NCBI Taxonomy" id="13276"/>
    <lineage>
        <taxon>Bacteria</taxon>
        <taxon>Pseudomonadati</taxon>
        <taxon>Pseudomonadota</taxon>
        <taxon>Gammaproteobacteria</taxon>
        <taxon>Cardiobacteriales</taxon>
        <taxon>Cardiobacteriaceae</taxon>
        <taxon>Suttonella</taxon>
    </lineage>
</organism>
<dbReference type="GO" id="GO:0043139">
    <property type="term" value="F:5'-3' DNA helicase activity"/>
    <property type="evidence" value="ECO:0007669"/>
    <property type="project" value="UniProtKB-UniRule"/>
</dbReference>
<dbReference type="AlphaFoldDB" id="A0A380MLV1"/>
<keyword evidence="3" id="KW-0347">Helicase</keyword>
<protein>
    <recommendedName>
        <fullName evidence="3">RecBCD enzyme subunit RecD</fullName>
        <ecNumber evidence="3">5.6.2.3</ecNumber>
    </recommendedName>
    <alternativeName>
        <fullName evidence="3">DNA 5'-3' helicase subunit RecD</fullName>
    </alternativeName>
    <alternativeName>
        <fullName evidence="3">Exonuclease V subunit RecD</fullName>
        <shortName evidence="3">ExoV subunit RecD</shortName>
    </alternativeName>
    <alternativeName>
        <fullName evidence="3">Helicase/nuclease RecBCD subunit RecD</fullName>
    </alternativeName>
</protein>
<dbReference type="SMART" id="SM00382">
    <property type="entry name" value="AAA"/>
    <property type="match status" value="1"/>
</dbReference>
<comment type="function">
    <text evidence="3">A helicase/nuclease that prepares dsDNA breaks (DSB) for recombinational DNA repair. Binds to DSBs and unwinds DNA via a highly rapid and processive ATP-dependent bidirectional helicase activity. Unwinds dsDNA until it encounters a Chi (crossover hotspot instigator) sequence from the 3' direction. Cuts ssDNA a few nucleotides 3' to the Chi site. The properties and activities of the enzyme are changed at Chi. The Chi-altered holoenzyme produces a long 3'-ssDNA overhang and facilitates RecA-binding to the ssDNA for homologous DNA recombination and repair. Holoenzyme degrades any linearized DNA that is unable to undergo homologous recombination. In the holoenzyme this subunit has ssDNA-dependent ATPase and 5'-3' helicase activity. When added to pre-assembled RecBC greatly stimulates nuclease activity and augments holoenzyme processivity. Negatively regulates the RecA-loading ability of RecBCD.</text>
</comment>
<evidence type="ECO:0000256" key="3">
    <source>
        <dbReference type="HAMAP-Rule" id="MF_01487"/>
    </source>
</evidence>
<dbReference type="InterPro" id="IPR003593">
    <property type="entry name" value="AAA+_ATPase"/>
</dbReference>
<keyword evidence="3 5" id="KW-0378">Hydrolase</keyword>
<dbReference type="GO" id="GO:0009338">
    <property type="term" value="C:exodeoxyribonuclease V complex"/>
    <property type="evidence" value="ECO:0007669"/>
    <property type="project" value="InterPro"/>
</dbReference>
<evidence type="ECO:0000256" key="2">
    <source>
        <dbReference type="ARBA" id="ARBA00022840"/>
    </source>
</evidence>
<keyword evidence="3" id="KW-0234">DNA repair</keyword>
<accession>A0A380MLV1</accession>
<dbReference type="EC" id="5.6.2.3" evidence="3"/>
<dbReference type="Gene3D" id="3.40.50.300">
    <property type="entry name" value="P-loop containing nucleotide triphosphate hydrolases"/>
    <property type="match status" value="3"/>
</dbReference>
<keyword evidence="3" id="KW-0227">DNA damage</keyword>
<keyword evidence="3" id="KW-0238">DNA-binding</keyword>
<keyword evidence="3" id="KW-0540">Nuclease</keyword>
<evidence type="ECO:0000256" key="1">
    <source>
        <dbReference type="ARBA" id="ARBA00022741"/>
    </source>
</evidence>
<dbReference type="Proteomes" id="UP000254575">
    <property type="component" value="Unassembled WGS sequence"/>
</dbReference>
<dbReference type="GO" id="GO:0000724">
    <property type="term" value="P:double-strand break repair via homologous recombination"/>
    <property type="evidence" value="ECO:0007669"/>
    <property type="project" value="UniProtKB-UniRule"/>
</dbReference>
<evidence type="ECO:0000313" key="6">
    <source>
        <dbReference type="Proteomes" id="UP000254575"/>
    </source>
</evidence>
<keyword evidence="2 3" id="KW-0067">ATP-binding</keyword>
<dbReference type="InterPro" id="IPR006344">
    <property type="entry name" value="RecD"/>
</dbReference>
<dbReference type="InterPro" id="IPR027785">
    <property type="entry name" value="UvrD-like_helicase_C"/>
</dbReference>
<dbReference type="NCBIfam" id="TIGR01447">
    <property type="entry name" value="recD"/>
    <property type="match status" value="1"/>
</dbReference>
<dbReference type="Pfam" id="PF13245">
    <property type="entry name" value="AAA_19"/>
    <property type="match status" value="1"/>
</dbReference>
<name>A0A380MLV1_9GAMM</name>
<keyword evidence="3" id="KW-0413">Isomerase</keyword>
<dbReference type="OrthoDB" id="9803432at2"/>
<sequence>MKAEAEIDGAMADYWLRRFGSEAEKAAFAEAFTAVQSALAVGHTLLELSELTEPAINHSLLIGDVRQGQYAAPLLSDGEYLWLNRIYQSEQALAKDILTRLAARPAPLDLDETTIAAYCQSLNQEQSQAVRQALSHGFTMINGGPGTGKTSTVAQLVALLAAAGQTERLALAAPTGKAAKRMEEALNKSLKEAGAKIEIAAAQTLHRLLGINGEGKAYYHRENPLPHRVIIIDEASMLSLELAAQLFAAVAADARLILLGDADQLAAVEAGAVLQDLSRHPRLQDALVTLKENYRFGTQSGIGQLAQLVLQGDAAVEKLAACFAHYDNIHHYELESDIYQQLAQGYAPYFAALNAGATAQTLLSTFDEYRILLASHHGVLGTAEINRRLRHIHLQQVNLAYRGGHFHGLPLMITANDYRNEVFNGDIGLCLEDENGRLRLHLPHKQVLIERLNPAHLQEAYALTIHKSQGSEFRHVALVLAAGQQDKLLSRELLYTGITRAKEQLSLYAPTATLQAAIRQPTQRSTGLERFL</sequence>
<dbReference type="PANTHER" id="PTHR43788">
    <property type="entry name" value="DNA2/NAM7 HELICASE FAMILY MEMBER"/>
    <property type="match status" value="1"/>
</dbReference>
<feature type="binding site" evidence="3">
    <location>
        <begin position="143"/>
        <end position="150"/>
    </location>
    <ligand>
        <name>ATP</name>
        <dbReference type="ChEBI" id="CHEBI:30616"/>
    </ligand>
</feature>
<keyword evidence="6" id="KW-1185">Reference proteome</keyword>
<dbReference type="GO" id="GO:0016887">
    <property type="term" value="F:ATP hydrolysis activity"/>
    <property type="evidence" value="ECO:0007669"/>
    <property type="project" value="RHEA"/>
</dbReference>
<evidence type="ECO:0000259" key="4">
    <source>
        <dbReference type="SMART" id="SM00382"/>
    </source>
</evidence>
<keyword evidence="3" id="KW-0269">Exonuclease</keyword>
<comment type="similarity">
    <text evidence="3">Belongs to the RecD family.</text>
</comment>
<feature type="domain" description="AAA+ ATPase" evidence="4">
    <location>
        <begin position="135"/>
        <end position="398"/>
    </location>
</feature>
<proteinExistence type="inferred from homology"/>
<dbReference type="InterPro" id="IPR050534">
    <property type="entry name" value="Coronavir_polyprotein_1ab"/>
</dbReference>
<comment type="miscellaneous">
    <text evidence="3">In the RecBCD complex, RecB has a slow 3'-5' helicase, an exonuclease activity and loads RecA onto ssDNA, RecD has a fast 5'-3' helicase activity, while RecC stimulates the ATPase and processivity of the RecB helicase and contributes to recognition of the Chi site.</text>
</comment>
<dbReference type="RefSeq" id="WP_115217443.1">
    <property type="nucleotide sequence ID" value="NZ_UHIA01000003.1"/>
</dbReference>